<dbReference type="EMBL" id="FMYF01000002">
    <property type="protein sequence ID" value="SDB80633.1"/>
    <property type="molecule type" value="Genomic_DNA"/>
</dbReference>
<dbReference type="RefSeq" id="WP_092606931.1">
    <property type="nucleotide sequence ID" value="NZ_FMYF01000002.1"/>
</dbReference>
<keyword evidence="1" id="KW-0472">Membrane</keyword>
<proteinExistence type="predicted"/>
<evidence type="ECO:0000313" key="3">
    <source>
        <dbReference type="Proteomes" id="UP000199086"/>
    </source>
</evidence>
<evidence type="ECO:0000256" key="1">
    <source>
        <dbReference type="SAM" id="Phobius"/>
    </source>
</evidence>
<reference evidence="2 3" key="1">
    <citation type="submission" date="2016-06" db="EMBL/GenBank/DDBJ databases">
        <authorList>
            <person name="Olsen C.W."/>
            <person name="Carey S."/>
            <person name="Hinshaw L."/>
            <person name="Karasin A.I."/>
        </authorList>
    </citation>
    <scope>NUCLEOTIDE SEQUENCE [LARGE SCALE GENOMIC DNA]</scope>
    <source>
        <strain evidence="2 3">LZ-22</strain>
    </source>
</reference>
<keyword evidence="1" id="KW-1133">Transmembrane helix</keyword>
<dbReference type="NCBIfam" id="TIGR01167">
    <property type="entry name" value="LPXTG_anchor"/>
    <property type="match status" value="1"/>
</dbReference>
<dbReference type="AlphaFoldDB" id="A0A1G6GFN0"/>
<organism evidence="2 3">
    <name type="scientific">Raineyella antarctica</name>
    <dbReference type="NCBI Taxonomy" id="1577474"/>
    <lineage>
        <taxon>Bacteria</taxon>
        <taxon>Bacillati</taxon>
        <taxon>Actinomycetota</taxon>
        <taxon>Actinomycetes</taxon>
        <taxon>Propionibacteriales</taxon>
        <taxon>Propionibacteriaceae</taxon>
        <taxon>Raineyella</taxon>
    </lineage>
</organism>
<gene>
    <name evidence="2" type="ORF">GA0111570_102424</name>
</gene>
<evidence type="ECO:0000313" key="2">
    <source>
        <dbReference type="EMBL" id="SDB80633.1"/>
    </source>
</evidence>
<keyword evidence="1" id="KW-0812">Transmembrane</keyword>
<keyword evidence="3" id="KW-1185">Reference proteome</keyword>
<accession>A0A1G6GFN0</accession>
<sequence length="62" mass="6495">MPTFTLPPGFAATKVEAFENERPAPRGPLARLLPSTGGPWLPVGVVGLVAVGAGAFLLLRRR</sequence>
<name>A0A1G6GFN0_9ACTN</name>
<feature type="transmembrane region" description="Helical" evidence="1">
    <location>
        <begin position="41"/>
        <end position="59"/>
    </location>
</feature>
<dbReference type="Proteomes" id="UP000199086">
    <property type="component" value="Unassembled WGS sequence"/>
</dbReference>
<protein>
    <submittedName>
        <fullName evidence="2">LPXTG-motif cell wall anchor domain-containing protein</fullName>
    </submittedName>
</protein>